<gene>
    <name evidence="1" type="ORF">CJP16_14795</name>
</gene>
<name>A0A2N3ITW1_AERSO</name>
<protein>
    <recommendedName>
        <fullName evidence="3">HNH nuclease domain-containing protein</fullName>
    </recommendedName>
</protein>
<dbReference type="Proteomes" id="UP000233467">
    <property type="component" value="Unassembled WGS sequence"/>
</dbReference>
<sequence>MIEINKDDVFNEAYIATHEKNVLNYIDNKGVVNIRFYNYSLKTNDQETKNLIRHIAFNPFSKFNSASVNHQKFLHDYNQISDFLLYSKKYFSIFKKLYSEKKGTISYRSYLLNERTRIVNLFKNNKILISMEINIQENIKSEEKYNKIYNKIKTSFAKENLSIVNLFNYNEFMEGTPNIRNEILSNMKISVCPYCNRQYIDTYIHEGKVRSIAHIDHFYPKSVYPLYALSLLNFVPACAHCNCLIKRDHLFPWRKIYSDNPDNSKYFNLHFTTSKGTLGDASDFQIKLTPKNIDDKCNSIFFRHHDIYKNHVTDISTILKKRRLYTDAYRVSIEQCMSSKISEDEFKEILFGVSSIKDHANSLLSKLKEDILDDILKS</sequence>
<dbReference type="EMBL" id="NQMM01000041">
    <property type="protein sequence ID" value="PKQ75382.1"/>
    <property type="molecule type" value="Genomic_DNA"/>
</dbReference>
<evidence type="ECO:0000313" key="1">
    <source>
        <dbReference type="EMBL" id="PKQ75382.1"/>
    </source>
</evidence>
<organism evidence="1 2">
    <name type="scientific">Aeromonas sobria</name>
    <dbReference type="NCBI Taxonomy" id="646"/>
    <lineage>
        <taxon>Bacteria</taxon>
        <taxon>Pseudomonadati</taxon>
        <taxon>Pseudomonadota</taxon>
        <taxon>Gammaproteobacteria</taxon>
        <taxon>Aeromonadales</taxon>
        <taxon>Aeromonadaceae</taxon>
        <taxon>Aeromonas</taxon>
    </lineage>
</organism>
<dbReference type="AlphaFoldDB" id="A0A2N3ITW1"/>
<keyword evidence="2" id="KW-1185">Reference proteome</keyword>
<dbReference type="RefSeq" id="WP_101325286.1">
    <property type="nucleotide sequence ID" value="NZ_NQMM01000041.1"/>
</dbReference>
<reference evidence="1 2" key="1">
    <citation type="journal article" date="2017" name="Front. Microbiol.">
        <title>Strong Genomic and Phenotypic Heterogeneity in the Aeromonas sobria Species Complex.</title>
        <authorList>
            <person name="Gauthier J."/>
            <person name="Vincent A.T."/>
            <person name="Charette S.J."/>
            <person name="Derome N."/>
        </authorList>
    </citation>
    <scope>NUCLEOTIDE SEQUENCE [LARGE SCALE GENOMIC DNA]</scope>
    <source>
        <strain evidence="1 2">TM18</strain>
    </source>
</reference>
<dbReference type="Gene3D" id="1.10.30.50">
    <property type="match status" value="1"/>
</dbReference>
<accession>A0A2N3ITW1</accession>
<comment type="caution">
    <text evidence="1">The sequence shown here is derived from an EMBL/GenBank/DDBJ whole genome shotgun (WGS) entry which is preliminary data.</text>
</comment>
<evidence type="ECO:0000313" key="2">
    <source>
        <dbReference type="Proteomes" id="UP000233467"/>
    </source>
</evidence>
<proteinExistence type="predicted"/>
<evidence type="ECO:0008006" key="3">
    <source>
        <dbReference type="Google" id="ProtNLM"/>
    </source>
</evidence>